<accession>A0AAE1BP58</accession>
<gene>
    <name evidence="1" type="ORF">Pcinc_039303</name>
</gene>
<reference evidence="1" key="1">
    <citation type="submission" date="2023-10" db="EMBL/GenBank/DDBJ databases">
        <title>Genome assemblies of two species of porcelain crab, Petrolisthes cinctipes and Petrolisthes manimaculis (Anomura: Porcellanidae).</title>
        <authorList>
            <person name="Angst P."/>
        </authorList>
    </citation>
    <scope>NUCLEOTIDE SEQUENCE</scope>
    <source>
        <strain evidence="1">PB745_01</strain>
        <tissue evidence="1">Gill</tissue>
    </source>
</reference>
<dbReference type="EMBL" id="JAWQEG010006668">
    <property type="protein sequence ID" value="KAK3854198.1"/>
    <property type="molecule type" value="Genomic_DNA"/>
</dbReference>
<evidence type="ECO:0000313" key="2">
    <source>
        <dbReference type="Proteomes" id="UP001286313"/>
    </source>
</evidence>
<dbReference type="Proteomes" id="UP001286313">
    <property type="component" value="Unassembled WGS sequence"/>
</dbReference>
<organism evidence="1 2">
    <name type="scientific">Petrolisthes cinctipes</name>
    <name type="common">Flat porcelain crab</name>
    <dbReference type="NCBI Taxonomy" id="88211"/>
    <lineage>
        <taxon>Eukaryota</taxon>
        <taxon>Metazoa</taxon>
        <taxon>Ecdysozoa</taxon>
        <taxon>Arthropoda</taxon>
        <taxon>Crustacea</taxon>
        <taxon>Multicrustacea</taxon>
        <taxon>Malacostraca</taxon>
        <taxon>Eumalacostraca</taxon>
        <taxon>Eucarida</taxon>
        <taxon>Decapoda</taxon>
        <taxon>Pleocyemata</taxon>
        <taxon>Anomura</taxon>
        <taxon>Galatheoidea</taxon>
        <taxon>Porcellanidae</taxon>
        <taxon>Petrolisthes</taxon>
    </lineage>
</organism>
<sequence>MFEVGEISSRPGGGKLKFATLISQSHAVNGGVVVVCLKKEGITDKVNKQQDNGTATCKLVHPSWTDWVGGCRGGRGHQLGTIQC</sequence>
<proteinExistence type="predicted"/>
<protein>
    <submittedName>
        <fullName evidence="1">Uncharacterized protein</fullName>
    </submittedName>
</protein>
<name>A0AAE1BP58_PETCI</name>
<keyword evidence="2" id="KW-1185">Reference proteome</keyword>
<dbReference type="AlphaFoldDB" id="A0AAE1BP58"/>
<evidence type="ECO:0000313" key="1">
    <source>
        <dbReference type="EMBL" id="KAK3854198.1"/>
    </source>
</evidence>
<comment type="caution">
    <text evidence="1">The sequence shown here is derived from an EMBL/GenBank/DDBJ whole genome shotgun (WGS) entry which is preliminary data.</text>
</comment>